<evidence type="ECO:0000256" key="1">
    <source>
        <dbReference type="ARBA" id="ARBA00008903"/>
    </source>
</evidence>
<dbReference type="Gene3D" id="3.30.1780.10">
    <property type="entry name" value="ornithine cyclodeaminase, domain 1"/>
    <property type="match status" value="1"/>
</dbReference>
<dbReference type="InterPro" id="IPR036291">
    <property type="entry name" value="NAD(P)-bd_dom_sf"/>
</dbReference>
<dbReference type="Pfam" id="PF02423">
    <property type="entry name" value="OCD_Mu_crystall"/>
    <property type="match status" value="1"/>
</dbReference>
<keyword evidence="3" id="KW-1185">Reference proteome</keyword>
<dbReference type="KEGG" id="blr:BRLA_c033730"/>
<protein>
    <submittedName>
        <fullName evidence="2">L-lysine cyclodeaminase</fullName>
        <ecNumber evidence="2">4.3.1.28</ecNumber>
    </submittedName>
</protein>
<evidence type="ECO:0000313" key="3">
    <source>
        <dbReference type="Proteomes" id="UP000005850"/>
    </source>
</evidence>
<dbReference type="InterPro" id="IPR003462">
    <property type="entry name" value="ODC_Mu_crystall"/>
</dbReference>
<comment type="similarity">
    <text evidence="1">Belongs to the ornithine cyclodeaminase/mu-crystallin family.</text>
</comment>
<accession>A0A075RE86</accession>
<dbReference type="InterPro" id="IPR023401">
    <property type="entry name" value="ODC_N"/>
</dbReference>
<dbReference type="GO" id="GO:0016491">
    <property type="term" value="F:oxidoreductase activity"/>
    <property type="evidence" value="ECO:0007669"/>
    <property type="project" value="UniProtKB-ARBA"/>
</dbReference>
<dbReference type="EC" id="4.3.1.28" evidence="2"/>
<dbReference type="SUPFAM" id="SSF51735">
    <property type="entry name" value="NAD(P)-binding Rossmann-fold domains"/>
    <property type="match status" value="1"/>
</dbReference>
<dbReference type="PANTHER" id="PTHR13812">
    <property type="entry name" value="KETIMINE REDUCTASE MU-CRYSTALLIN"/>
    <property type="match status" value="1"/>
</dbReference>
<dbReference type="AlphaFoldDB" id="A0A075RE86"/>
<dbReference type="HOGENOM" id="CLU_042088_1_0_9"/>
<dbReference type="Proteomes" id="UP000005850">
    <property type="component" value="Chromosome"/>
</dbReference>
<name>A0A075RE86_BRELA</name>
<organism evidence="2 3">
    <name type="scientific">Brevibacillus laterosporus LMG 15441</name>
    <dbReference type="NCBI Taxonomy" id="1042163"/>
    <lineage>
        <taxon>Bacteria</taxon>
        <taxon>Bacillati</taxon>
        <taxon>Bacillota</taxon>
        <taxon>Bacilli</taxon>
        <taxon>Bacillales</taxon>
        <taxon>Paenibacillaceae</taxon>
        <taxon>Brevibacillus</taxon>
    </lineage>
</organism>
<gene>
    <name evidence="2" type="ORF">BRLA_c033730</name>
</gene>
<dbReference type="PIRSF" id="PIRSF001439">
    <property type="entry name" value="CryM"/>
    <property type="match status" value="1"/>
</dbReference>
<proteinExistence type="inferred from homology"/>
<dbReference type="Gene3D" id="3.40.50.720">
    <property type="entry name" value="NAD(P)-binding Rossmann-like Domain"/>
    <property type="match status" value="1"/>
</dbReference>
<evidence type="ECO:0000313" key="2">
    <source>
        <dbReference type="EMBL" id="AIG27685.1"/>
    </source>
</evidence>
<dbReference type="GO" id="GO:0019752">
    <property type="term" value="P:carboxylic acid metabolic process"/>
    <property type="evidence" value="ECO:0007669"/>
    <property type="project" value="UniProtKB-ARBA"/>
</dbReference>
<reference evidence="2 3" key="1">
    <citation type="journal article" date="2011" name="J. Bacteriol.">
        <title>Genome sequence of Brevibacillus laterosporus LMG 15441, a pathogen of invertebrates.</title>
        <authorList>
            <person name="Djukic M."/>
            <person name="Poehlein A."/>
            <person name="Thurmer A."/>
            <person name="Daniel R."/>
        </authorList>
    </citation>
    <scope>NUCLEOTIDE SEQUENCE [LARGE SCALE GENOMIC DNA]</scope>
    <source>
        <strain evidence="2 3">LMG 15441</strain>
    </source>
</reference>
<dbReference type="STRING" id="1042163.BRLA_c033730"/>
<dbReference type="PANTHER" id="PTHR13812:SF19">
    <property type="entry name" value="KETIMINE REDUCTASE MU-CRYSTALLIN"/>
    <property type="match status" value="1"/>
</dbReference>
<dbReference type="EMBL" id="CP007806">
    <property type="protein sequence ID" value="AIG27685.1"/>
    <property type="molecule type" value="Genomic_DNA"/>
</dbReference>
<keyword evidence="2" id="KW-0456">Lyase</keyword>
<dbReference type="FunFam" id="3.40.50.720:FF:000311">
    <property type="entry name" value="Ornithine cyclodeaminase"/>
    <property type="match status" value="1"/>
</dbReference>
<sequence length="341" mass="36681">MYDKSHQGEDKMLIVRQQEVKQLLSMKEAIEAVSHSLIEFSNERTVSPIRLSVPVKQGNGTALFMPALVPAMESLGMKYVSFFPGNKTKGKSSITGLMILCDMQTGEPLLLLDASYLTIIRTGAVSGLATQHLARQDASILGVIGTGAQAQGLILAMLAVRPLKEIRLYNRTQQKAEQLKIELQQSQQGRDLLIHVVPEANQAVVGADIVITATNATNPVFSADAISAGVHINAIGSFQPHMQEIPTDVLTKADKVIVEGKEAALAESGDLLLPIQEGVFSSQQVYAELGEIADGQKPGRETTNEVTLFKSVGLAVMDVGVAWAIYKKARQAGIGQEIELV</sequence>
<dbReference type="GO" id="GO:0016829">
    <property type="term" value="F:lyase activity"/>
    <property type="evidence" value="ECO:0007669"/>
    <property type="project" value="UniProtKB-KW"/>
</dbReference>
<dbReference type="GO" id="GO:0005737">
    <property type="term" value="C:cytoplasm"/>
    <property type="evidence" value="ECO:0007669"/>
    <property type="project" value="TreeGrafter"/>
</dbReference>
<dbReference type="eggNOG" id="COG2423">
    <property type="taxonomic scope" value="Bacteria"/>
</dbReference>